<evidence type="ECO:0000313" key="1">
    <source>
        <dbReference type="EMBL" id="MCP2371864.1"/>
    </source>
</evidence>
<protein>
    <submittedName>
        <fullName evidence="1">Uncharacterized protein</fullName>
    </submittedName>
</protein>
<dbReference type="Proteomes" id="UP001139722">
    <property type="component" value="Unassembled WGS sequence"/>
</dbReference>
<dbReference type="RefSeq" id="WP_156997982.1">
    <property type="nucleotide sequence ID" value="NZ_BAAANU010000040.1"/>
</dbReference>
<gene>
    <name evidence="1" type="ORF">BJ978_002540</name>
</gene>
<comment type="caution">
    <text evidence="1">The sequence shown here is derived from an EMBL/GenBank/DDBJ whole genome shotgun (WGS) entry which is preliminary data.</text>
</comment>
<dbReference type="OrthoDB" id="4978768at2"/>
<name>A0A9X2H9A9_9MICO</name>
<accession>A0A9X2H9A9</accession>
<sequence>MFEWRVAMYVAADDEPVAVWLDAAGAPTRLVYRGIRYRVIDTPTKLGVEPEWPSGISHPPAEVTLAPGWRATGRAENHDLLVFDLRLAPNGWVAEHVFA</sequence>
<keyword evidence="2" id="KW-1185">Reference proteome</keyword>
<organism evidence="1 2">
    <name type="scientific">Agromyces terreus</name>
    <dbReference type="NCBI Taxonomy" id="424795"/>
    <lineage>
        <taxon>Bacteria</taxon>
        <taxon>Bacillati</taxon>
        <taxon>Actinomycetota</taxon>
        <taxon>Actinomycetes</taxon>
        <taxon>Micrococcales</taxon>
        <taxon>Microbacteriaceae</taxon>
        <taxon>Agromyces</taxon>
    </lineage>
</organism>
<reference evidence="1" key="1">
    <citation type="submission" date="2022-06" db="EMBL/GenBank/DDBJ databases">
        <title>Sequencing the genomes of 1000 actinobacteria strains.</title>
        <authorList>
            <person name="Klenk H.-P."/>
        </authorList>
    </citation>
    <scope>NUCLEOTIDE SEQUENCE</scope>
    <source>
        <strain evidence="1">DSM 22016</strain>
    </source>
</reference>
<dbReference type="EMBL" id="JAMZDY010000001">
    <property type="protein sequence ID" value="MCP2371864.1"/>
    <property type="molecule type" value="Genomic_DNA"/>
</dbReference>
<proteinExistence type="predicted"/>
<evidence type="ECO:0000313" key="2">
    <source>
        <dbReference type="Proteomes" id="UP001139722"/>
    </source>
</evidence>
<dbReference type="AlphaFoldDB" id="A0A9X2H9A9"/>